<name>A0ABW4HL98_9BACI</name>
<dbReference type="InterPro" id="IPR036457">
    <property type="entry name" value="PPM-type-like_dom_sf"/>
</dbReference>
<dbReference type="RefSeq" id="WP_379595497.1">
    <property type="nucleotide sequence ID" value="NZ_JBHUDE010000002.1"/>
</dbReference>
<evidence type="ECO:0000313" key="1">
    <source>
        <dbReference type="EMBL" id="MFD1606121.1"/>
    </source>
</evidence>
<reference evidence="2" key="1">
    <citation type="journal article" date="2019" name="Int. J. Syst. Evol. Microbiol.">
        <title>The Global Catalogue of Microorganisms (GCM) 10K type strain sequencing project: providing services to taxonomists for standard genome sequencing and annotation.</title>
        <authorList>
            <consortium name="The Broad Institute Genomics Platform"/>
            <consortium name="The Broad Institute Genome Sequencing Center for Infectious Disease"/>
            <person name="Wu L."/>
            <person name="Ma J."/>
        </authorList>
    </citation>
    <scope>NUCLEOTIDE SEQUENCE [LARGE SCALE GENOMIC DNA]</scope>
    <source>
        <strain evidence="2">CGMCC 1.12376</strain>
    </source>
</reference>
<keyword evidence="2" id="KW-1185">Reference proteome</keyword>
<accession>A0ABW4HL98</accession>
<organism evidence="1 2">
    <name type="scientific">Oceanobacillus luteolus</name>
    <dbReference type="NCBI Taxonomy" id="1274358"/>
    <lineage>
        <taxon>Bacteria</taxon>
        <taxon>Bacillati</taxon>
        <taxon>Bacillota</taxon>
        <taxon>Bacilli</taxon>
        <taxon>Bacillales</taxon>
        <taxon>Bacillaceae</taxon>
        <taxon>Oceanobacillus</taxon>
    </lineage>
</organism>
<sequence>MLNLFQEEQFLSKCRKVIGETACLIVLRKDKYLWWFSVGDCILYLFHPELANLGQYQVNQRQFYEWIGQANTFDQMVPCYSRGIRELRKGINRVLLTTDGFVECPNEPFSNPEEIYNVMTNHQIEDGINTLLQTIKKNNVRDSTTIISWEVNITKEVTKPSNK</sequence>
<comment type="caution">
    <text evidence="1">The sequence shown here is derived from an EMBL/GenBank/DDBJ whole genome shotgun (WGS) entry which is preliminary data.</text>
</comment>
<proteinExistence type="predicted"/>
<evidence type="ECO:0000313" key="2">
    <source>
        <dbReference type="Proteomes" id="UP001597221"/>
    </source>
</evidence>
<protein>
    <submittedName>
        <fullName evidence="1">Protein phosphatase 2C domain-containing protein</fullName>
    </submittedName>
</protein>
<dbReference type="SUPFAM" id="SSF81606">
    <property type="entry name" value="PP2C-like"/>
    <property type="match status" value="1"/>
</dbReference>
<dbReference type="Gene3D" id="3.60.40.10">
    <property type="entry name" value="PPM-type phosphatase domain"/>
    <property type="match status" value="1"/>
</dbReference>
<dbReference type="Proteomes" id="UP001597221">
    <property type="component" value="Unassembled WGS sequence"/>
</dbReference>
<gene>
    <name evidence="1" type="ORF">ACFSBH_00250</name>
</gene>
<dbReference type="EMBL" id="JBHUDE010000002">
    <property type="protein sequence ID" value="MFD1606121.1"/>
    <property type="molecule type" value="Genomic_DNA"/>
</dbReference>